<protein>
    <submittedName>
        <fullName evidence="3">Uncharacterized protein</fullName>
    </submittedName>
</protein>
<proteinExistence type="predicted"/>
<dbReference type="AlphaFoldDB" id="A0A078MT73"/>
<sequence length="92" mass="8898">MESRSDFLSGVMIGGLAVSGVALAGLAVGAAAIGNLAVRRAALGNVVVKRLQIGELDIRRSVGVGLAPEALDLGSEPGSGPGSVAPPPGPSV</sequence>
<keyword evidence="2" id="KW-0812">Transmembrane</keyword>
<feature type="transmembrane region" description="Helical" evidence="2">
    <location>
        <begin position="12"/>
        <end position="33"/>
    </location>
</feature>
<reference evidence="3" key="1">
    <citation type="submission" date="2014-07" db="EMBL/GenBank/DDBJ databases">
        <authorList>
            <person name="Urmite Genomes Urmite Genomes"/>
        </authorList>
    </citation>
    <scope>NUCLEOTIDE SEQUENCE</scope>
    <source>
        <strain evidence="3">11W110_air</strain>
    </source>
</reference>
<keyword evidence="2" id="KW-0472">Membrane</keyword>
<dbReference type="PATRIC" id="fig|1461584.3.peg.1314"/>
<dbReference type="EMBL" id="LN483070">
    <property type="protein sequence ID" value="CEA07996.1"/>
    <property type="molecule type" value="Genomic_DNA"/>
</dbReference>
<organism evidence="3">
    <name type="scientific">Arthrobacter saudimassiliensis</name>
    <dbReference type="NCBI Taxonomy" id="1461584"/>
    <lineage>
        <taxon>Bacteria</taxon>
        <taxon>Bacillati</taxon>
        <taxon>Actinomycetota</taxon>
        <taxon>Actinomycetes</taxon>
        <taxon>Micrococcales</taxon>
        <taxon>Micrococcaceae</taxon>
        <taxon>Arthrobacter</taxon>
    </lineage>
</organism>
<evidence type="ECO:0000256" key="1">
    <source>
        <dbReference type="SAM" id="MobiDB-lite"/>
    </source>
</evidence>
<feature type="region of interest" description="Disordered" evidence="1">
    <location>
        <begin position="72"/>
        <end position="92"/>
    </location>
</feature>
<evidence type="ECO:0000313" key="3">
    <source>
        <dbReference type="EMBL" id="CEA07996.1"/>
    </source>
</evidence>
<keyword evidence="2" id="KW-1133">Transmembrane helix</keyword>
<gene>
    <name evidence="3" type="ORF">BN1051_01331</name>
</gene>
<evidence type="ECO:0000256" key="2">
    <source>
        <dbReference type="SAM" id="Phobius"/>
    </source>
</evidence>
<name>A0A078MT73_9MICC</name>
<accession>A0A078MT73</accession>